<keyword evidence="10" id="KW-0472">Membrane</keyword>
<keyword evidence="7 9" id="KW-0503">Monooxygenase</keyword>
<feature type="transmembrane region" description="Helical" evidence="10">
    <location>
        <begin position="6"/>
        <end position="28"/>
    </location>
</feature>
<dbReference type="GO" id="GO:0005506">
    <property type="term" value="F:iron ion binding"/>
    <property type="evidence" value="ECO:0007669"/>
    <property type="project" value="InterPro"/>
</dbReference>
<comment type="similarity">
    <text evidence="2 9">Belongs to the cytochrome P450 family.</text>
</comment>
<dbReference type="EMBL" id="MG934235">
    <property type="protein sequence ID" value="AYV88871.1"/>
    <property type="molecule type" value="mRNA"/>
</dbReference>
<dbReference type="InterPro" id="IPR036396">
    <property type="entry name" value="Cyt_P450_sf"/>
</dbReference>
<dbReference type="GO" id="GO:0016705">
    <property type="term" value="F:oxidoreductase activity, acting on paired donors, with incorporation or reduction of molecular oxygen"/>
    <property type="evidence" value="ECO:0007669"/>
    <property type="project" value="InterPro"/>
</dbReference>
<keyword evidence="5 9" id="KW-0560">Oxidoreductase</keyword>
<dbReference type="AlphaFoldDB" id="A0A3G5ANI0"/>
<comment type="cofactor">
    <cofactor evidence="1 8">
        <name>heme</name>
        <dbReference type="ChEBI" id="CHEBI:30413"/>
    </cofactor>
</comment>
<dbReference type="PANTHER" id="PTHR47950">
    <property type="entry name" value="CYTOCHROME P450, FAMILY 76, SUBFAMILY C, POLYPEPTIDE 5-RELATED"/>
    <property type="match status" value="1"/>
</dbReference>
<evidence type="ECO:0000256" key="4">
    <source>
        <dbReference type="ARBA" id="ARBA00022723"/>
    </source>
</evidence>
<feature type="transmembrane region" description="Helical" evidence="10">
    <location>
        <begin position="176"/>
        <end position="197"/>
    </location>
</feature>
<dbReference type="InterPro" id="IPR017972">
    <property type="entry name" value="Cyt_P450_CS"/>
</dbReference>
<dbReference type="PRINTS" id="PR00463">
    <property type="entry name" value="EP450I"/>
</dbReference>
<dbReference type="PROSITE" id="PS00086">
    <property type="entry name" value="CYTOCHROME_P450"/>
    <property type="match status" value="1"/>
</dbReference>
<evidence type="ECO:0000256" key="6">
    <source>
        <dbReference type="ARBA" id="ARBA00023004"/>
    </source>
</evidence>
<evidence type="ECO:0000256" key="7">
    <source>
        <dbReference type="ARBA" id="ARBA00023033"/>
    </source>
</evidence>
<dbReference type="Pfam" id="PF00067">
    <property type="entry name" value="p450"/>
    <property type="match status" value="1"/>
</dbReference>
<dbReference type="PANTHER" id="PTHR47950:SF6">
    <property type="entry name" value="CYTOCHROME P450"/>
    <property type="match status" value="1"/>
</dbReference>
<dbReference type="InterPro" id="IPR001128">
    <property type="entry name" value="Cyt_P450"/>
</dbReference>
<organism evidence="11">
    <name type="scientific">Polygala tenuifolia</name>
    <dbReference type="NCBI Taxonomy" id="355332"/>
    <lineage>
        <taxon>Eukaryota</taxon>
        <taxon>Viridiplantae</taxon>
        <taxon>Streptophyta</taxon>
        <taxon>Embryophyta</taxon>
        <taxon>Tracheophyta</taxon>
        <taxon>Spermatophyta</taxon>
        <taxon>Magnoliopsida</taxon>
        <taxon>eudicotyledons</taxon>
        <taxon>Gunneridae</taxon>
        <taxon>Pentapetalae</taxon>
        <taxon>rosids</taxon>
        <taxon>fabids</taxon>
        <taxon>Fabales</taxon>
        <taxon>Polygalaceae</taxon>
        <taxon>Polygala</taxon>
    </lineage>
</organism>
<keyword evidence="10" id="KW-1133">Transmembrane helix</keyword>
<sequence>MALASVLVEAHGLMFPILLLAPLFFVFLRHRLSKSVHNLPPGPYPWPVIGNLPHIGTTAAHVATAKLAQIHGPLISMRLGSQLVIVASSPAAAKEILNTQDKILSGRSVPHVSYAKPSERNHVSIGWTYECTEQWRFLRTLCRNHIFASKVINDQARIREAKVHEMLKFLRSKEGTVVNIAQVVFACVFNTLGNLFFSKDFLSFDECTGEKQMIGIVRRIMELWSTPNISDLYPILGGLDLQGLHRKADECCEELCKTWESTIRKRREGTSDDVRKDKDFLDVLLDNRFSDDQINYLFLELVAAGTDTSTSTVEWAMAELLKNQETMKKVRDELDREIQTGVLIESQLSSLTYLDACVKETLRLHPPAPFLLPRRATEACKVMNYEIPKDTQVLVNVWAIGRDPNVWEDPLSFRAERFLNSNLDFKGNCFELLPFGGGRRLCAGLAMANRQVQLALASLIYHFEWFLPDGLLPHQLDMNEKFGVTMKKEKPLMVVLRSRN</sequence>
<evidence type="ECO:0000256" key="10">
    <source>
        <dbReference type="SAM" id="Phobius"/>
    </source>
</evidence>
<keyword evidence="6 8" id="KW-0408">Iron</keyword>
<accession>A0A3G5ANI0</accession>
<evidence type="ECO:0000256" key="2">
    <source>
        <dbReference type="ARBA" id="ARBA00010617"/>
    </source>
</evidence>
<evidence type="ECO:0000256" key="8">
    <source>
        <dbReference type="PIRSR" id="PIRSR602401-1"/>
    </source>
</evidence>
<feature type="binding site" description="axial binding residue" evidence="8">
    <location>
        <position position="442"/>
    </location>
    <ligand>
        <name>heme</name>
        <dbReference type="ChEBI" id="CHEBI:30413"/>
    </ligand>
    <ligandPart>
        <name>Fe</name>
        <dbReference type="ChEBI" id="CHEBI:18248"/>
    </ligandPart>
</feature>
<keyword evidence="3 8" id="KW-0349">Heme</keyword>
<evidence type="ECO:0000313" key="11">
    <source>
        <dbReference type="EMBL" id="AYV88871.1"/>
    </source>
</evidence>
<dbReference type="InterPro" id="IPR002401">
    <property type="entry name" value="Cyt_P450_E_grp-I"/>
</dbReference>
<evidence type="ECO:0000256" key="5">
    <source>
        <dbReference type="ARBA" id="ARBA00023002"/>
    </source>
</evidence>
<dbReference type="SUPFAM" id="SSF48264">
    <property type="entry name" value="Cytochrome P450"/>
    <property type="match status" value="1"/>
</dbReference>
<protein>
    <submittedName>
        <fullName evidence="11">Cytochrome P450 oxidase CYP80D3</fullName>
    </submittedName>
</protein>
<evidence type="ECO:0000256" key="3">
    <source>
        <dbReference type="ARBA" id="ARBA00022617"/>
    </source>
</evidence>
<keyword evidence="10" id="KW-0812">Transmembrane</keyword>
<evidence type="ECO:0000256" key="9">
    <source>
        <dbReference type="RuleBase" id="RU000461"/>
    </source>
</evidence>
<dbReference type="CDD" id="cd11073">
    <property type="entry name" value="CYP76-like"/>
    <property type="match status" value="1"/>
</dbReference>
<dbReference type="GO" id="GO:0020037">
    <property type="term" value="F:heme binding"/>
    <property type="evidence" value="ECO:0007669"/>
    <property type="project" value="InterPro"/>
</dbReference>
<proteinExistence type="evidence at transcript level"/>
<dbReference type="Gene3D" id="1.10.630.10">
    <property type="entry name" value="Cytochrome P450"/>
    <property type="match status" value="1"/>
</dbReference>
<dbReference type="GO" id="GO:0004497">
    <property type="term" value="F:monooxygenase activity"/>
    <property type="evidence" value="ECO:0007669"/>
    <property type="project" value="UniProtKB-KW"/>
</dbReference>
<keyword evidence="4 8" id="KW-0479">Metal-binding</keyword>
<reference evidence="11" key="1">
    <citation type="submission" date="2018-02" db="EMBL/GenBank/DDBJ databases">
        <title>Computaional analysis to select cytochrom P450 genes involving in onjisaponin biosynthesis of Polygala tenuifolia.</title>
        <authorList>
            <person name="Kim O.T."/>
            <person name="Jin M.L."/>
        </authorList>
    </citation>
    <scope>NUCLEOTIDE SEQUENCE</scope>
</reference>
<dbReference type="FunFam" id="1.10.630.10:FF:000126">
    <property type="entry name" value="Predicted protein"/>
    <property type="match status" value="1"/>
</dbReference>
<name>A0A3G5ANI0_9FABA</name>
<evidence type="ECO:0000256" key="1">
    <source>
        <dbReference type="ARBA" id="ARBA00001971"/>
    </source>
</evidence>
<dbReference type="PRINTS" id="PR00385">
    <property type="entry name" value="P450"/>
</dbReference>